<sequence length="174" mass="20635">MLDMDLGLTKKTWWNYIEEDIRELLKEASLLADIFENRGRDLPAGRQEFHDYAFVVFPAAKAYEGFLKKLFLDLGFIAQDDYYGKRFRVGKALNPNLEKFLREKESVYDKIVDYCQGKELADKLWETWVQSRNLIFHWFPNEKRAINFDEAKERIVMIVSAMDAAFRECKLNTK</sequence>
<dbReference type="Gene3D" id="6.10.250.2650">
    <property type="match status" value="1"/>
</dbReference>
<dbReference type="AlphaFoldDB" id="A0A0G0QFP7"/>
<organism evidence="1 2">
    <name type="scientific">Candidatus Woesebacteria bacterium GW2011_GWB1_40_101</name>
    <dbReference type="NCBI Taxonomy" id="1618575"/>
    <lineage>
        <taxon>Bacteria</taxon>
        <taxon>Candidatus Woeseibacteriota</taxon>
    </lineage>
</organism>
<accession>A0A0G0QFP7</accession>
<dbReference type="EMBL" id="LBXW01000014">
    <property type="protein sequence ID" value="KKR39164.1"/>
    <property type="molecule type" value="Genomic_DNA"/>
</dbReference>
<dbReference type="Proteomes" id="UP000034687">
    <property type="component" value="Unassembled WGS sequence"/>
</dbReference>
<protein>
    <recommendedName>
        <fullName evidence="3">Bacterial toxin RNase RnlA/LsoA DBD domain-containing protein</fullName>
    </recommendedName>
</protein>
<reference evidence="1 2" key="1">
    <citation type="journal article" date="2015" name="Nature">
        <title>rRNA introns, odd ribosomes, and small enigmatic genomes across a large radiation of phyla.</title>
        <authorList>
            <person name="Brown C.T."/>
            <person name="Hug L.A."/>
            <person name="Thomas B.C."/>
            <person name="Sharon I."/>
            <person name="Castelle C.J."/>
            <person name="Singh A."/>
            <person name="Wilkins M.J."/>
            <person name="Williams K.H."/>
            <person name="Banfield J.F."/>
        </authorList>
    </citation>
    <scope>NUCLEOTIDE SEQUENCE [LARGE SCALE GENOMIC DNA]</scope>
</reference>
<name>A0A0G0QFP7_9BACT</name>
<proteinExistence type="predicted"/>
<gene>
    <name evidence="1" type="ORF">UT72_C0014G0004</name>
</gene>
<evidence type="ECO:0008006" key="3">
    <source>
        <dbReference type="Google" id="ProtNLM"/>
    </source>
</evidence>
<comment type="caution">
    <text evidence="1">The sequence shown here is derived from an EMBL/GenBank/DDBJ whole genome shotgun (WGS) entry which is preliminary data.</text>
</comment>
<evidence type="ECO:0000313" key="2">
    <source>
        <dbReference type="Proteomes" id="UP000034687"/>
    </source>
</evidence>
<evidence type="ECO:0000313" key="1">
    <source>
        <dbReference type="EMBL" id="KKR39164.1"/>
    </source>
</evidence>